<dbReference type="EMBL" id="JALEMU010000048">
    <property type="protein sequence ID" value="MCI5755262.1"/>
    <property type="molecule type" value="Genomic_DNA"/>
</dbReference>
<evidence type="ECO:0000256" key="2">
    <source>
        <dbReference type="SAM" id="SignalP"/>
    </source>
</evidence>
<dbReference type="PROSITE" id="PS51257">
    <property type="entry name" value="PROKAR_LIPOPROTEIN"/>
    <property type="match status" value="1"/>
</dbReference>
<evidence type="ECO:0000313" key="5">
    <source>
        <dbReference type="Proteomes" id="UP001139365"/>
    </source>
</evidence>
<comment type="caution">
    <text evidence="4">The sequence shown here is derived from an EMBL/GenBank/DDBJ whole genome shotgun (WGS) entry which is preliminary data.</text>
</comment>
<dbReference type="Gene3D" id="3.40.50.1110">
    <property type="entry name" value="SGNH hydrolase"/>
    <property type="match status" value="1"/>
</dbReference>
<evidence type="ECO:0000259" key="3">
    <source>
        <dbReference type="Pfam" id="PF13472"/>
    </source>
</evidence>
<dbReference type="AlphaFoldDB" id="A0AAE3FFV4"/>
<proteinExistence type="predicted"/>
<feature type="region of interest" description="Disordered" evidence="1">
    <location>
        <begin position="30"/>
        <end position="56"/>
    </location>
</feature>
<evidence type="ECO:0000313" key="4">
    <source>
        <dbReference type="EMBL" id="MCI5755262.1"/>
    </source>
</evidence>
<reference evidence="4 5" key="1">
    <citation type="submission" date="2022-03" db="EMBL/GenBank/DDBJ databases">
        <title>Metagenome-assembled genomes from swine fecal metagenomes.</title>
        <authorList>
            <person name="Holman D.B."/>
            <person name="Kommadath A."/>
        </authorList>
    </citation>
    <scope>NUCLEOTIDE SEQUENCE [LARGE SCALE GENOMIC DNA]</scope>
    <source>
        <strain evidence="4">SUG147</strain>
    </source>
</reference>
<dbReference type="PANTHER" id="PTHR37834:SF2">
    <property type="entry name" value="ESTERASE, SGNH HYDROLASE-TYPE"/>
    <property type="match status" value="1"/>
</dbReference>
<dbReference type="InterPro" id="IPR036514">
    <property type="entry name" value="SGNH_hydro_sf"/>
</dbReference>
<protein>
    <submittedName>
        <fullName evidence="4">GDSL-type esterase/lipase family protein</fullName>
    </submittedName>
</protein>
<sequence length="379" mass="40819">MKKYGLCFVITAALASVLIGMTGCSSGGIRNHGTTLPDRTESGEKTENGSRETGTVTEYPETRLTADGFSCLRLHGRTVTDSRGLRLDWSYSGFTAEGYFSGDVVAEIRTFGDKQCYIHITVDGEDSVSVIEPGTEETVLATVSPGYHVITVRKATEIRTSRLAVSALRFKGAAVTPEKTDGLKIEFIGDSVTCGVGSSPDAGNGYSDPRDCDVFNSYAVMTGKVLDAEINLVSAGGWGVSKGAGKNNGRIPDIYRYTSFRSGKEEWNFAAWKPDVVVIALGANDEGADPAVFGKAVYDFLVTVRECNPDAKIVWMYGYLFTGFTDVIGNAIEKTGDRNIFLLEVKPDMSGGWKHPSYSAQCGFAEALTAKIRDIVSSR</sequence>
<dbReference type="PANTHER" id="PTHR37834">
    <property type="entry name" value="GDSL-LIKE LIPASE/ACYLHYDROLASE DOMAIN PROTEIN (AFU_ORTHOLOGUE AFUA_2G00620)"/>
    <property type="match status" value="1"/>
</dbReference>
<dbReference type="InterPro" id="IPR013830">
    <property type="entry name" value="SGNH_hydro"/>
</dbReference>
<dbReference type="Proteomes" id="UP001139365">
    <property type="component" value="Unassembled WGS sequence"/>
</dbReference>
<dbReference type="Pfam" id="PF13472">
    <property type="entry name" value="Lipase_GDSL_2"/>
    <property type="match status" value="1"/>
</dbReference>
<dbReference type="SUPFAM" id="SSF52266">
    <property type="entry name" value="SGNH hydrolase"/>
    <property type="match status" value="1"/>
</dbReference>
<organism evidence="4 5">
    <name type="scientific">Candidatus Colimorpha enterica</name>
    <dbReference type="NCBI Taxonomy" id="3083063"/>
    <lineage>
        <taxon>Bacteria</taxon>
        <taxon>Pseudomonadati</taxon>
        <taxon>Bacteroidota</taxon>
        <taxon>Bacteroidia</taxon>
        <taxon>Bacteroidales</taxon>
        <taxon>Candidatus Colimorpha</taxon>
    </lineage>
</organism>
<dbReference type="Gene3D" id="2.60.120.260">
    <property type="entry name" value="Galactose-binding domain-like"/>
    <property type="match status" value="1"/>
</dbReference>
<gene>
    <name evidence="4" type="ORF">MR241_03080</name>
</gene>
<feature type="compositionally biased region" description="Basic and acidic residues" evidence="1">
    <location>
        <begin position="38"/>
        <end position="50"/>
    </location>
</feature>
<dbReference type="InterPro" id="IPR052762">
    <property type="entry name" value="PCW_deacetylase/CE"/>
</dbReference>
<name>A0AAE3FFV4_9BACT</name>
<feature type="domain" description="SGNH hydrolase-type esterase" evidence="3">
    <location>
        <begin position="187"/>
        <end position="327"/>
    </location>
</feature>
<feature type="chain" id="PRO_5041937694" evidence="2">
    <location>
        <begin position="28"/>
        <end position="379"/>
    </location>
</feature>
<accession>A0AAE3FFV4</accession>
<feature type="signal peptide" evidence="2">
    <location>
        <begin position="1"/>
        <end position="27"/>
    </location>
</feature>
<dbReference type="GO" id="GO:0016788">
    <property type="term" value="F:hydrolase activity, acting on ester bonds"/>
    <property type="evidence" value="ECO:0007669"/>
    <property type="project" value="UniProtKB-ARBA"/>
</dbReference>
<keyword evidence="2" id="KW-0732">Signal</keyword>
<evidence type="ECO:0000256" key="1">
    <source>
        <dbReference type="SAM" id="MobiDB-lite"/>
    </source>
</evidence>